<dbReference type="InterPro" id="IPR000086">
    <property type="entry name" value="NUDIX_hydrolase_dom"/>
</dbReference>
<evidence type="ECO:0000259" key="1">
    <source>
        <dbReference type="Pfam" id="PF00293"/>
    </source>
</evidence>
<name>A0A372LJH9_9BACI</name>
<comment type="caution">
    <text evidence="2">The sequence shown here is derived from an EMBL/GenBank/DDBJ whole genome shotgun (WGS) entry which is preliminary data.</text>
</comment>
<protein>
    <submittedName>
        <fullName evidence="2">NUDIX domain-containing protein</fullName>
    </submittedName>
</protein>
<dbReference type="RefSeq" id="WP_117320616.1">
    <property type="nucleotide sequence ID" value="NZ_QVTD01000001.1"/>
</dbReference>
<keyword evidence="3" id="KW-1185">Reference proteome</keyword>
<evidence type="ECO:0000313" key="2">
    <source>
        <dbReference type="EMBL" id="RFU66644.1"/>
    </source>
</evidence>
<organism evidence="2 3">
    <name type="scientific">Peribacillus glennii</name>
    <dbReference type="NCBI Taxonomy" id="2303991"/>
    <lineage>
        <taxon>Bacteria</taxon>
        <taxon>Bacillati</taxon>
        <taxon>Bacillota</taxon>
        <taxon>Bacilli</taxon>
        <taxon>Bacillales</taxon>
        <taxon>Bacillaceae</taxon>
        <taxon>Peribacillus</taxon>
    </lineage>
</organism>
<dbReference type="Pfam" id="PF00293">
    <property type="entry name" value="NUDIX"/>
    <property type="match status" value="1"/>
</dbReference>
<reference evidence="2 3" key="1">
    <citation type="submission" date="2018-08" db="EMBL/GenBank/DDBJ databases">
        <title>Bacillus chawlae sp. nov., Bacillus glennii sp. nov., and Bacillus saganii sp. nov. Isolated from the Vehicle Assembly Building at Kennedy Space Center where the Viking Spacecraft were Assembled.</title>
        <authorList>
            <person name="Seuylemezian A."/>
            <person name="Vaishampayan P."/>
        </authorList>
    </citation>
    <scope>NUCLEOTIDE SEQUENCE [LARGE SCALE GENOMIC DNA]</scope>
    <source>
        <strain evidence="2 3">V44-8</strain>
    </source>
</reference>
<dbReference type="CDD" id="cd04692">
    <property type="entry name" value="NUDIX_Hydrolase"/>
    <property type="match status" value="1"/>
</dbReference>
<dbReference type="AlphaFoldDB" id="A0A372LJH9"/>
<proteinExistence type="predicted"/>
<feature type="domain" description="Nudix hydrolase" evidence="1">
    <location>
        <begin position="34"/>
        <end position="91"/>
    </location>
</feature>
<dbReference type="InterPro" id="IPR015797">
    <property type="entry name" value="NUDIX_hydrolase-like_dom_sf"/>
</dbReference>
<evidence type="ECO:0000313" key="3">
    <source>
        <dbReference type="Proteomes" id="UP000262939"/>
    </source>
</evidence>
<dbReference type="SUPFAM" id="SSF55811">
    <property type="entry name" value="Nudix"/>
    <property type="match status" value="1"/>
</dbReference>
<dbReference type="EMBL" id="QVTD01000001">
    <property type="protein sequence ID" value="RFU66644.1"/>
    <property type="molecule type" value="Genomic_DNA"/>
</dbReference>
<gene>
    <name evidence="2" type="ORF">D0466_00565</name>
</gene>
<dbReference type="OrthoDB" id="9780586at2"/>
<dbReference type="Proteomes" id="UP000262939">
    <property type="component" value="Unassembled WGS sequence"/>
</dbReference>
<accession>A0A372LJH9</accession>
<dbReference type="Gene3D" id="3.90.79.10">
    <property type="entry name" value="Nucleoside Triphosphate Pyrophosphohydrolase"/>
    <property type="match status" value="1"/>
</dbReference>
<sequence>MGTEIPDIYDSEMNHRDVCERGEVHQKGYWHKSFHCWFYQIENGAVFLLFQKRDWRKYIFPGLLDITAAGHLEAGERPEQGIREIHEEVGLYLAAVRAGP</sequence>